<dbReference type="SUPFAM" id="SSF52821">
    <property type="entry name" value="Rhodanese/Cell cycle control phosphatase"/>
    <property type="match status" value="1"/>
</dbReference>
<dbReference type="GO" id="GO:0004725">
    <property type="term" value="F:protein tyrosine phosphatase activity"/>
    <property type="evidence" value="ECO:0007669"/>
    <property type="project" value="UniProtKB-UniRule"/>
</dbReference>
<feature type="region of interest" description="Disordered" evidence="11">
    <location>
        <begin position="559"/>
        <end position="595"/>
    </location>
</feature>
<dbReference type="GO" id="GO:0010971">
    <property type="term" value="P:positive regulation of G2/M transition of mitotic cell cycle"/>
    <property type="evidence" value="ECO:0007669"/>
    <property type="project" value="TreeGrafter"/>
</dbReference>
<evidence type="ECO:0000256" key="5">
    <source>
        <dbReference type="ARBA" id="ARBA00022801"/>
    </source>
</evidence>
<evidence type="ECO:0000256" key="10">
    <source>
        <dbReference type="RuleBase" id="RU368028"/>
    </source>
</evidence>
<organism evidence="14">
    <name type="scientific">Grosmannia clavigera (strain kw1407 / UAMH 11150)</name>
    <name type="common">Blue stain fungus</name>
    <name type="synonym">Graphiocladiella clavigera</name>
    <dbReference type="NCBI Taxonomy" id="655863"/>
    <lineage>
        <taxon>Eukaryota</taxon>
        <taxon>Fungi</taxon>
        <taxon>Dikarya</taxon>
        <taxon>Ascomycota</taxon>
        <taxon>Pezizomycotina</taxon>
        <taxon>Sordariomycetes</taxon>
        <taxon>Sordariomycetidae</taxon>
        <taxon>Ophiostomatales</taxon>
        <taxon>Ophiostomataceae</taxon>
        <taxon>Leptographium</taxon>
    </lineage>
</organism>
<evidence type="ECO:0000256" key="2">
    <source>
        <dbReference type="ARBA" id="ARBA00013064"/>
    </source>
</evidence>
<name>F0XS15_GROCL</name>
<protein>
    <recommendedName>
        <fullName evidence="9 10">M-phase inducer phosphatase</fullName>
        <ecNumber evidence="2 10">3.1.3.48</ecNumber>
    </recommendedName>
</protein>
<evidence type="ECO:0000256" key="6">
    <source>
        <dbReference type="ARBA" id="ARBA00022912"/>
    </source>
</evidence>
<dbReference type="AlphaFoldDB" id="F0XS15"/>
<reference evidence="13 14" key="1">
    <citation type="journal article" date="2011" name="Proc. Natl. Acad. Sci. U.S.A.">
        <title>Genome and transcriptome analyses of the mountain pine beetle-fungal symbiont Grosmannia clavigera, a lodgepole pine pathogen.</title>
        <authorList>
            <person name="DiGuistini S."/>
            <person name="Wang Y."/>
            <person name="Liao N.Y."/>
            <person name="Taylor G."/>
            <person name="Tanguay P."/>
            <person name="Feau N."/>
            <person name="Henrissat B."/>
            <person name="Chan S.K."/>
            <person name="Hesse-Orce U."/>
            <person name="Alamouti S.M."/>
            <person name="Tsui C.K.M."/>
            <person name="Docking R.T."/>
            <person name="Levasseur A."/>
            <person name="Haridas S."/>
            <person name="Robertson G."/>
            <person name="Birol I."/>
            <person name="Holt R.A."/>
            <person name="Marra M.A."/>
            <person name="Hamelin R.C."/>
            <person name="Hirst M."/>
            <person name="Jones S.J.M."/>
            <person name="Bohlmann J."/>
            <person name="Breuil C."/>
        </authorList>
    </citation>
    <scope>NUCLEOTIDE SEQUENCE [LARGE SCALE GENOMIC DNA]</scope>
    <source>
        <strain evidence="14">kw1407 / UAMH 11150</strain>
    </source>
</reference>
<comment type="catalytic activity">
    <reaction evidence="8 10">
        <text>O-phospho-L-tyrosyl-[protein] + H2O = L-tyrosyl-[protein] + phosphate</text>
        <dbReference type="Rhea" id="RHEA:10684"/>
        <dbReference type="Rhea" id="RHEA-COMP:10136"/>
        <dbReference type="Rhea" id="RHEA-COMP:20101"/>
        <dbReference type="ChEBI" id="CHEBI:15377"/>
        <dbReference type="ChEBI" id="CHEBI:43474"/>
        <dbReference type="ChEBI" id="CHEBI:46858"/>
        <dbReference type="ChEBI" id="CHEBI:61978"/>
        <dbReference type="EC" id="3.1.3.48"/>
    </reaction>
</comment>
<dbReference type="PANTHER" id="PTHR10828:SF17">
    <property type="entry name" value="PROTEIN-TYROSINE-PHOSPHATASE"/>
    <property type="match status" value="1"/>
</dbReference>
<keyword evidence="7 10" id="KW-0131">Cell cycle</keyword>
<feature type="compositionally biased region" description="Low complexity" evidence="11">
    <location>
        <begin position="253"/>
        <end position="285"/>
    </location>
</feature>
<dbReference type="InterPro" id="IPR001763">
    <property type="entry name" value="Rhodanese-like_dom"/>
</dbReference>
<dbReference type="GO" id="GO:0110032">
    <property type="term" value="P:positive regulation of G2/MI transition of meiotic cell cycle"/>
    <property type="evidence" value="ECO:0007669"/>
    <property type="project" value="TreeGrafter"/>
</dbReference>
<comment type="function">
    <text evidence="10">Tyrosine protein phosphatase which functions as a dosage-dependent inducer of mitotic progression.</text>
</comment>
<keyword evidence="14" id="KW-1185">Reference proteome</keyword>
<dbReference type="FunFam" id="3.40.250.10:FF:000021">
    <property type="entry name" value="M-phase inducer phosphatase cdc-25.2"/>
    <property type="match status" value="1"/>
</dbReference>
<keyword evidence="3 10" id="KW-0132">Cell division</keyword>
<evidence type="ECO:0000256" key="9">
    <source>
        <dbReference type="ARBA" id="ARBA00067190"/>
    </source>
</evidence>
<comment type="similarity">
    <text evidence="1 10">Belongs to the MPI phosphatase family.</text>
</comment>
<proteinExistence type="inferred from homology"/>
<dbReference type="PANTHER" id="PTHR10828">
    <property type="entry name" value="M-PHASE INDUCER PHOSPHATASE DUAL SPECIFICITY PHOSPHATASE CDC25"/>
    <property type="match status" value="1"/>
</dbReference>
<dbReference type="InterPro" id="IPR000751">
    <property type="entry name" value="MPI_Phosphatase"/>
</dbReference>
<dbReference type="InParanoid" id="F0XS15"/>
<evidence type="ECO:0000313" key="14">
    <source>
        <dbReference type="Proteomes" id="UP000007796"/>
    </source>
</evidence>
<dbReference type="GO" id="GO:0051301">
    <property type="term" value="P:cell division"/>
    <property type="evidence" value="ECO:0007669"/>
    <property type="project" value="UniProtKB-UniRule"/>
</dbReference>
<evidence type="ECO:0000256" key="1">
    <source>
        <dbReference type="ARBA" id="ARBA00011065"/>
    </source>
</evidence>
<dbReference type="PROSITE" id="PS50206">
    <property type="entry name" value="RHODANESE_3"/>
    <property type="match status" value="1"/>
</dbReference>
<dbReference type="EC" id="3.1.3.48" evidence="2 10"/>
<dbReference type="eggNOG" id="KOG3772">
    <property type="taxonomic scope" value="Eukaryota"/>
</dbReference>
<dbReference type="Proteomes" id="UP000007796">
    <property type="component" value="Unassembled WGS sequence"/>
</dbReference>
<dbReference type="InterPro" id="IPR036873">
    <property type="entry name" value="Rhodanese-like_dom_sf"/>
</dbReference>
<dbReference type="GeneID" id="25981628"/>
<keyword evidence="5 10" id="KW-0378">Hydrolase</keyword>
<evidence type="ECO:0000256" key="3">
    <source>
        <dbReference type="ARBA" id="ARBA00022618"/>
    </source>
</evidence>
<feature type="region of interest" description="Disordered" evidence="11">
    <location>
        <begin position="253"/>
        <end position="332"/>
    </location>
</feature>
<dbReference type="GO" id="GO:0005634">
    <property type="term" value="C:nucleus"/>
    <property type="evidence" value="ECO:0007669"/>
    <property type="project" value="TreeGrafter"/>
</dbReference>
<dbReference type="EMBL" id="GL629990">
    <property type="protein sequence ID" value="EFW99651.1"/>
    <property type="molecule type" value="Genomic_DNA"/>
</dbReference>
<evidence type="ECO:0000256" key="4">
    <source>
        <dbReference type="ARBA" id="ARBA00022776"/>
    </source>
</evidence>
<dbReference type="GO" id="GO:0005737">
    <property type="term" value="C:cytoplasm"/>
    <property type="evidence" value="ECO:0007669"/>
    <property type="project" value="TreeGrafter"/>
</dbReference>
<dbReference type="STRING" id="655863.F0XS15"/>
<dbReference type="CDD" id="cd01530">
    <property type="entry name" value="Cdc25"/>
    <property type="match status" value="1"/>
</dbReference>
<dbReference type="Gene3D" id="3.40.250.10">
    <property type="entry name" value="Rhodanese-like domain"/>
    <property type="match status" value="1"/>
</dbReference>
<dbReference type="RefSeq" id="XP_014169134.1">
    <property type="nucleotide sequence ID" value="XM_014313659.1"/>
</dbReference>
<gene>
    <name evidence="13" type="ORF">CMQ_8019</name>
</gene>
<feature type="region of interest" description="Disordered" evidence="11">
    <location>
        <begin position="107"/>
        <end position="138"/>
    </location>
</feature>
<dbReference type="HOGENOM" id="CLU_017900_0_0_1"/>
<evidence type="ECO:0000256" key="11">
    <source>
        <dbReference type="SAM" id="MobiDB-lite"/>
    </source>
</evidence>
<keyword evidence="6 10" id="KW-0904">Protein phosphatase</keyword>
<feature type="region of interest" description="Disordered" evidence="11">
    <location>
        <begin position="165"/>
        <end position="224"/>
    </location>
</feature>
<dbReference type="SMART" id="SM00450">
    <property type="entry name" value="RHOD"/>
    <property type="match status" value="1"/>
</dbReference>
<dbReference type="Pfam" id="PF00581">
    <property type="entry name" value="Rhodanese"/>
    <property type="match status" value="1"/>
</dbReference>
<sequence length="618" mass="67585">METSSPLAAMHRPAAPFGKRDLFANLHVRLSPQRPRAGAGSFSIHDQMNQESDYFGMKPIHGSSPAGSLAADLCQNFTIGEDASPRFPTPRRALFTSNHVVPVERRGFMKRPPPMPVSSSPSMMDMTPAPRRTQRTSKIDMSSPLAAASLGASPLQASPLRASCMDASPASTSDDEMMLESPCPGPQPAAVDLPRAFASGIERRKPLRRSSLTRTKGYSFAGPTRFSSDTQLPVFRFGESRLPAAAPTSSLTASECFQDSSPAPAAAQSRPHSSYSPTPSPSVGPIRSRPSLLSMGNAAAAARSGSPSHGMGVGHGHGHIRRTSSSLARPRRQYRRSISMFESPVDVVQSKREDGVMLQPAPVLQPSLLASAMDTDDCASSEPMLPHFLPADPTDCIPRIDRSTLLRVMDGEFDNSFQNKLIIDCRFEYEYDGGHISEAVNFNDKDLLASHLFHNNQAEGRTLIVLHCEYSAHRAPLMARHIRAEDRAANIESYPRLSYPELYILDGGYSGFFGEHPSRCHPQAYVEMDAVEHALACEREMGRLRQNRKGLHRAQTFAFGQQQQQQQPAASQRSYQFNEFSSPTAPGRPIPQESPCMMLGASPILGCDRGHNRRMASY</sequence>
<evidence type="ECO:0000256" key="8">
    <source>
        <dbReference type="ARBA" id="ARBA00051722"/>
    </source>
</evidence>
<accession>F0XS15</accession>
<dbReference type="PRINTS" id="PR00716">
    <property type="entry name" value="MPIPHPHTASE"/>
</dbReference>
<dbReference type="OrthoDB" id="26523at2759"/>
<evidence type="ECO:0000259" key="12">
    <source>
        <dbReference type="PROSITE" id="PS50206"/>
    </source>
</evidence>
<feature type="domain" description="Rhodanese" evidence="12">
    <location>
        <begin position="416"/>
        <end position="521"/>
    </location>
</feature>
<keyword evidence="4 10" id="KW-0498">Mitosis</keyword>
<feature type="compositionally biased region" description="Polar residues" evidence="11">
    <location>
        <begin position="568"/>
        <end position="584"/>
    </location>
</feature>
<dbReference type="GO" id="GO:0000086">
    <property type="term" value="P:G2/M transition of mitotic cell cycle"/>
    <property type="evidence" value="ECO:0007669"/>
    <property type="project" value="TreeGrafter"/>
</dbReference>
<evidence type="ECO:0000313" key="13">
    <source>
        <dbReference type="EMBL" id="EFW99651.1"/>
    </source>
</evidence>
<evidence type="ECO:0000256" key="7">
    <source>
        <dbReference type="ARBA" id="ARBA00023306"/>
    </source>
</evidence>
<feature type="compositionally biased region" description="Low complexity" evidence="11">
    <location>
        <begin position="117"/>
        <end position="130"/>
    </location>
</feature>